<dbReference type="EMBL" id="CH445368">
    <property type="protein sequence ID" value="EAT76365.1"/>
    <property type="molecule type" value="Genomic_DNA"/>
</dbReference>
<accession>Q0TW54</accession>
<dbReference type="GeneID" id="5983236"/>
<dbReference type="Proteomes" id="UP000001055">
    <property type="component" value="Unassembled WGS sequence"/>
</dbReference>
<dbReference type="AlphaFoldDB" id="Q0TW54"/>
<dbReference type="InParanoid" id="Q0TW54"/>
<protein>
    <submittedName>
        <fullName evidence="1">Uncharacterized protein</fullName>
    </submittedName>
</protein>
<name>Q0TW54_PHANO</name>
<evidence type="ECO:0000313" key="1">
    <source>
        <dbReference type="EMBL" id="EAT76365.1"/>
    </source>
</evidence>
<evidence type="ECO:0000313" key="2">
    <source>
        <dbReference type="Proteomes" id="UP000001055"/>
    </source>
</evidence>
<reference evidence="2" key="1">
    <citation type="journal article" date="2007" name="Plant Cell">
        <title>Dothideomycete-plant interactions illuminated by genome sequencing and EST analysis of the wheat pathogen Stagonospora nodorum.</title>
        <authorList>
            <person name="Hane J.K."/>
            <person name="Lowe R.G."/>
            <person name="Solomon P.S."/>
            <person name="Tan K.C."/>
            <person name="Schoch C.L."/>
            <person name="Spatafora J.W."/>
            <person name="Crous P.W."/>
            <person name="Kodira C."/>
            <person name="Birren B.W."/>
            <person name="Galagan J.E."/>
            <person name="Torriani S.F."/>
            <person name="McDonald B.A."/>
            <person name="Oliver R.P."/>
        </authorList>
    </citation>
    <scope>NUCLEOTIDE SEQUENCE [LARGE SCALE GENOMIC DNA]</scope>
    <source>
        <strain evidence="2">SN15 / ATCC MYA-4574 / FGSC 10173</strain>
    </source>
</reference>
<organism evidence="1 2">
    <name type="scientific">Phaeosphaeria nodorum (strain SN15 / ATCC MYA-4574 / FGSC 10173)</name>
    <name type="common">Glume blotch fungus</name>
    <name type="synonym">Parastagonospora nodorum</name>
    <dbReference type="NCBI Taxonomy" id="321614"/>
    <lineage>
        <taxon>Eukaryota</taxon>
        <taxon>Fungi</taxon>
        <taxon>Dikarya</taxon>
        <taxon>Ascomycota</taxon>
        <taxon>Pezizomycotina</taxon>
        <taxon>Dothideomycetes</taxon>
        <taxon>Pleosporomycetidae</taxon>
        <taxon>Pleosporales</taxon>
        <taxon>Pleosporineae</taxon>
        <taxon>Phaeosphaeriaceae</taxon>
        <taxon>Parastagonospora</taxon>
    </lineage>
</organism>
<dbReference type="VEuPathDB" id="FungiDB:JI435_161810"/>
<proteinExistence type="predicted"/>
<gene>
    <name evidence="1" type="ORF">SNOG_16181</name>
</gene>
<dbReference type="RefSeq" id="XP_001806306.1">
    <property type="nucleotide sequence ID" value="XM_001806254.1"/>
</dbReference>
<dbReference type="KEGG" id="pno:SNOG_16181"/>
<sequence length="167" mass="19070">MSPAKFLPEDYAFFILSQRIHEYHGLARSLARVICNGKRSTWTTDAPDGTDPEDFARAIATLIATRLSELHVPVHRIFEEGDDILGEEFREELGTHVGCVIVVSLNMRDLAIKRQLGRRRQDALADLVQARDHTVFLMLCERELHIEVCGESNGRDIITQMLVQKEW</sequence>